<dbReference type="Gene3D" id="2.20.50.20">
    <property type="entry name" value="Lipovitellin. Chain A, domain 3"/>
    <property type="match status" value="1"/>
</dbReference>
<keyword evidence="15" id="KW-0325">Glycoprotein</keyword>
<evidence type="ECO:0000256" key="18">
    <source>
        <dbReference type="PROSITE-ProRule" id="PRU00557"/>
    </source>
</evidence>
<evidence type="ECO:0000256" key="7">
    <source>
        <dbReference type="ARBA" id="ARBA00022525"/>
    </source>
</evidence>
<dbReference type="Gene3D" id="1.25.10.20">
    <property type="entry name" value="Vitellinogen, superhelical"/>
    <property type="match status" value="1"/>
</dbReference>
<evidence type="ECO:0000256" key="13">
    <source>
        <dbReference type="ARBA" id="ARBA00023098"/>
    </source>
</evidence>
<dbReference type="GO" id="GO:0006642">
    <property type="term" value="P:triglyceride mobilization"/>
    <property type="evidence" value="ECO:0007669"/>
    <property type="project" value="TreeGrafter"/>
</dbReference>
<keyword evidence="21" id="KW-1185">Reference proteome</keyword>
<dbReference type="GO" id="GO:0030301">
    <property type="term" value="P:cholesterol transport"/>
    <property type="evidence" value="ECO:0007669"/>
    <property type="project" value="TreeGrafter"/>
</dbReference>
<comment type="caution">
    <text evidence="20">The sequence shown here is derived from an EMBL/GenBank/DDBJ whole genome shotgun (WGS) entry which is preliminary data.</text>
</comment>
<evidence type="ECO:0000256" key="12">
    <source>
        <dbReference type="ARBA" id="ARBA00023055"/>
    </source>
</evidence>
<protein>
    <submittedName>
        <fullName evidence="20">Apolipoprotein B-100</fullName>
    </submittedName>
</protein>
<keyword evidence="6" id="KW-0162">Chylomicron</keyword>
<dbReference type="GO" id="GO:0050750">
    <property type="term" value="F:low-density lipoprotein particle receptor binding"/>
    <property type="evidence" value="ECO:0007669"/>
    <property type="project" value="TreeGrafter"/>
</dbReference>
<name>A0AA47MCN5_MERPO</name>
<keyword evidence="16" id="KW-0753">Steroid metabolism</keyword>
<keyword evidence="17" id="KW-0850">VLDL</keyword>
<evidence type="ECO:0000256" key="17">
    <source>
        <dbReference type="ARBA" id="ARBA00023313"/>
    </source>
</evidence>
<keyword evidence="13" id="KW-0443">Lipid metabolism</keyword>
<feature type="domain" description="Vitellogenin" evidence="19">
    <location>
        <begin position="1"/>
        <end position="358"/>
    </location>
</feature>
<dbReference type="Pfam" id="PF01347">
    <property type="entry name" value="Vitellogenin_N"/>
    <property type="match status" value="1"/>
</dbReference>
<evidence type="ECO:0000256" key="5">
    <source>
        <dbReference type="ARBA" id="ARBA00022490"/>
    </source>
</evidence>
<keyword evidence="4" id="KW-0813">Transport</keyword>
<keyword evidence="14" id="KW-1207">Sterol metabolism</keyword>
<dbReference type="InterPro" id="IPR052418">
    <property type="entry name" value="Apolipoprotein_B"/>
</dbReference>
<dbReference type="GO" id="GO:0034359">
    <property type="term" value="C:mature chylomicron"/>
    <property type="evidence" value="ECO:0007669"/>
    <property type="project" value="TreeGrafter"/>
</dbReference>
<evidence type="ECO:0000256" key="10">
    <source>
        <dbReference type="ARBA" id="ARBA00022677"/>
    </source>
</evidence>
<comment type="subcellular location">
    <subcellularLocation>
        <location evidence="1">Cytoplasm</location>
    </subcellularLocation>
    <subcellularLocation>
        <location evidence="2">Lipid droplet</location>
    </subcellularLocation>
    <subcellularLocation>
        <location evidence="3">Secreted</location>
    </subcellularLocation>
</comment>
<dbReference type="SUPFAM" id="SSF48431">
    <property type="entry name" value="Lipovitellin-phosvitin complex, superhelical domain"/>
    <property type="match status" value="1"/>
</dbReference>
<dbReference type="PANTHER" id="PTHR13769:SF1">
    <property type="entry name" value="APOLIPOPROTEIN B-100"/>
    <property type="match status" value="1"/>
</dbReference>
<dbReference type="GO" id="GO:0120020">
    <property type="term" value="F:cholesterol transfer activity"/>
    <property type="evidence" value="ECO:0007669"/>
    <property type="project" value="TreeGrafter"/>
</dbReference>
<proteinExistence type="predicted"/>
<evidence type="ECO:0000256" key="14">
    <source>
        <dbReference type="ARBA" id="ARBA00023166"/>
    </source>
</evidence>
<keyword evidence="7" id="KW-0964">Secreted</keyword>
<evidence type="ECO:0000256" key="16">
    <source>
        <dbReference type="ARBA" id="ARBA00023221"/>
    </source>
</evidence>
<evidence type="ECO:0000256" key="2">
    <source>
        <dbReference type="ARBA" id="ARBA00004502"/>
    </source>
</evidence>
<keyword evidence="8" id="KW-0153">Cholesterol metabolism</keyword>
<evidence type="ECO:0000256" key="3">
    <source>
        <dbReference type="ARBA" id="ARBA00004613"/>
    </source>
</evidence>
<dbReference type="Pfam" id="PF06448">
    <property type="entry name" value="DUF1081"/>
    <property type="match status" value="1"/>
</dbReference>
<dbReference type="Gene3D" id="2.20.80.10">
    <property type="entry name" value="Lipovitellin-phosvitin complex, chain A, domain 4"/>
    <property type="match status" value="1"/>
</dbReference>
<dbReference type="InterPro" id="IPR001747">
    <property type="entry name" value="Vitellogenin_N"/>
</dbReference>
<dbReference type="Proteomes" id="UP001174136">
    <property type="component" value="Unassembled WGS sequence"/>
</dbReference>
<dbReference type="Pfam" id="PF09172">
    <property type="entry name" value="Vit_open_b-sht"/>
    <property type="match status" value="1"/>
</dbReference>
<dbReference type="EMBL" id="JAOPHQ010004848">
    <property type="protein sequence ID" value="KAK0137813.1"/>
    <property type="molecule type" value="Genomic_DNA"/>
</dbReference>
<organism evidence="20 21">
    <name type="scientific">Merluccius polli</name>
    <name type="common">Benguela hake</name>
    <name type="synonym">Merluccius cadenati</name>
    <dbReference type="NCBI Taxonomy" id="89951"/>
    <lineage>
        <taxon>Eukaryota</taxon>
        <taxon>Metazoa</taxon>
        <taxon>Chordata</taxon>
        <taxon>Craniata</taxon>
        <taxon>Vertebrata</taxon>
        <taxon>Euteleostomi</taxon>
        <taxon>Actinopterygii</taxon>
        <taxon>Neopterygii</taxon>
        <taxon>Teleostei</taxon>
        <taxon>Neoteleostei</taxon>
        <taxon>Acanthomorphata</taxon>
        <taxon>Zeiogadaria</taxon>
        <taxon>Gadariae</taxon>
        <taxon>Gadiformes</taxon>
        <taxon>Gadoidei</taxon>
        <taxon>Merlucciidae</taxon>
        <taxon>Merluccius</taxon>
    </lineage>
</organism>
<gene>
    <name evidence="20" type="primary">Apob</name>
    <name evidence="20" type="ORF">N1851_025986</name>
</gene>
<dbReference type="PROSITE" id="PS51211">
    <property type="entry name" value="VITELLOGENIN"/>
    <property type="match status" value="1"/>
</dbReference>
<keyword evidence="10" id="KW-0551">Lipid droplet</keyword>
<dbReference type="InterPro" id="IPR015817">
    <property type="entry name" value="Vitellinogen_open_b-sht_sub1"/>
</dbReference>
<dbReference type="GO" id="GO:0034361">
    <property type="term" value="C:very-low-density lipoprotein particle"/>
    <property type="evidence" value="ECO:0007669"/>
    <property type="project" value="UniProtKB-KW"/>
</dbReference>
<evidence type="ECO:0000256" key="1">
    <source>
        <dbReference type="ARBA" id="ARBA00004496"/>
    </source>
</evidence>
<dbReference type="SUPFAM" id="SSF56968">
    <property type="entry name" value="Lipovitellin-phosvitin complex, beta-sheet shell regions"/>
    <property type="match status" value="1"/>
</dbReference>
<evidence type="ECO:0000256" key="11">
    <source>
        <dbReference type="ARBA" id="ARBA00022710"/>
    </source>
</evidence>
<comment type="caution">
    <text evidence="18">Lacks conserved residue(s) required for the propagation of feature annotation.</text>
</comment>
<dbReference type="SMART" id="SM01169">
    <property type="entry name" value="DUF1943"/>
    <property type="match status" value="1"/>
</dbReference>
<accession>A0AA47MCN5</accession>
<dbReference type="GO" id="GO:0042632">
    <property type="term" value="P:cholesterol homeostasis"/>
    <property type="evidence" value="ECO:0007669"/>
    <property type="project" value="TreeGrafter"/>
</dbReference>
<dbReference type="PANTHER" id="PTHR13769">
    <property type="entry name" value="APOLIPOPROTEIN B"/>
    <property type="match status" value="1"/>
</dbReference>
<dbReference type="GO" id="GO:0008201">
    <property type="term" value="F:heparin binding"/>
    <property type="evidence" value="ECO:0007669"/>
    <property type="project" value="UniProtKB-KW"/>
</dbReference>
<keyword evidence="9" id="KW-0358">Heparin-binding</keyword>
<dbReference type="GO" id="GO:0034362">
    <property type="term" value="C:low-density lipoprotein particle"/>
    <property type="evidence" value="ECO:0007669"/>
    <property type="project" value="UniProtKB-KW"/>
</dbReference>
<evidence type="ECO:0000259" key="19">
    <source>
        <dbReference type="PROSITE" id="PS51211"/>
    </source>
</evidence>
<evidence type="ECO:0000256" key="6">
    <source>
        <dbReference type="ARBA" id="ARBA00022513"/>
    </source>
</evidence>
<evidence type="ECO:0000256" key="15">
    <source>
        <dbReference type="ARBA" id="ARBA00023180"/>
    </source>
</evidence>
<reference evidence="20" key="1">
    <citation type="journal article" date="2023" name="Front. Mar. Sci.">
        <title>A new Merluccius polli reference genome to investigate the effects of global change in West African waters.</title>
        <authorList>
            <person name="Mateo J.L."/>
            <person name="Blanco-Fernandez C."/>
            <person name="Garcia-Vazquez E."/>
            <person name="Machado-Schiaffino G."/>
        </authorList>
    </citation>
    <scope>NUCLEOTIDE SEQUENCE</scope>
    <source>
        <strain evidence="20">C29</strain>
        <tissue evidence="20">Fin</tissue>
    </source>
</reference>
<dbReference type="InterPro" id="IPR009454">
    <property type="entry name" value="Lipid_transpt_open_b-sht"/>
</dbReference>
<evidence type="ECO:0000313" key="21">
    <source>
        <dbReference type="Proteomes" id="UP001174136"/>
    </source>
</evidence>
<keyword evidence="11" id="KW-0427">LDL</keyword>
<evidence type="ECO:0000256" key="9">
    <source>
        <dbReference type="ARBA" id="ARBA00022674"/>
    </source>
</evidence>
<dbReference type="InterPro" id="IPR011030">
    <property type="entry name" value="Lipovitellin_superhlx_dom"/>
</dbReference>
<keyword evidence="5" id="KW-0963">Cytoplasm</keyword>
<dbReference type="GO" id="GO:0008203">
    <property type="term" value="P:cholesterol metabolic process"/>
    <property type="evidence" value="ECO:0007669"/>
    <property type="project" value="UniProtKB-KW"/>
</dbReference>
<dbReference type="InterPro" id="IPR015819">
    <property type="entry name" value="Lipid_transp_b-sht_shell"/>
</dbReference>
<dbReference type="InterPro" id="IPR015255">
    <property type="entry name" value="Vitellinogen_open_b-sht"/>
</dbReference>
<evidence type="ECO:0000256" key="8">
    <source>
        <dbReference type="ARBA" id="ARBA00022548"/>
    </source>
</evidence>
<dbReference type="GO" id="GO:0042953">
    <property type="term" value="P:lipoprotein transport"/>
    <property type="evidence" value="ECO:0007669"/>
    <property type="project" value="TreeGrafter"/>
</dbReference>
<dbReference type="AlphaFoldDB" id="A0AA47MCN5"/>
<dbReference type="GO" id="GO:0005737">
    <property type="term" value="C:cytoplasm"/>
    <property type="evidence" value="ECO:0007669"/>
    <property type="project" value="UniProtKB-SubCell"/>
</dbReference>
<evidence type="ECO:0000256" key="4">
    <source>
        <dbReference type="ARBA" id="ARBA00022448"/>
    </source>
</evidence>
<dbReference type="GO" id="GO:0005811">
    <property type="term" value="C:lipid droplet"/>
    <property type="evidence" value="ECO:0007669"/>
    <property type="project" value="UniProtKB-SubCell"/>
</dbReference>
<evidence type="ECO:0000313" key="20">
    <source>
        <dbReference type="EMBL" id="KAK0137813.1"/>
    </source>
</evidence>
<sequence length="1080" mass="120305">METTEDKALIQTKDAVLASLRELSTLAQGTEGQRRASIFHKLVTELRGLNAEVLVATTPEMMDLSNSLTWQALAQCGTPECTSAILTILRTFDSEAVEVDTVVYALGLLPNPSALLLKDMLAMAQYKQSKPIMFALSNVVRKQFQSDYQVTPDITAVAKFMTSLLGSDCPGEKDITFLALRVIGNMGEAMEAAEPAIKSTLLKCMRQPATTLSVQLAAIQAFRRMKLTDEVRANLQRVSTYAKGAVQKRLAAYLTLMKDPKTSDLEMVKKLLKQEQNKQVKAFVTSHIYNIVSSTDRHSKTLAKRIMEVLQNTDVPTHTDYTTLSHNYKLGIHAHEYMQAKTQGNIIFDPSSQLPREVMLQTTMDVFLYNIDMWEIGMEGKGFEPSIEALFGKNGFFPDTISKALYWAVDKMPFTTLKDNGKKVPENLVKEVVANFNKLLKELQAQESPEAMAYLRIMGTELGYIKASELKGIAQNAAMYAEIFMKIIPEETMKKLISNTDNELFAHYIFMDNKFRVSTGSGFPLKVAMAGIFAPGAKGGLSMSPNMEVSFRPSMGVEFVTKMGVHVPEFVDTDVAMHTNIYHESALNARITMENNQVKLSIPAPQGPTQLFSISNNVLFVNNGRVDVISANDEGRTNVVMCRPLFSGVKYCFTARYSAGIDTTAPYFPLTGETKFAVDIQPTGDVTEYTATIAYKLLSEGKGRQVDSVKMILKAEGSAPTEASVNMKYNRNRNVLTTNVQIPDYDVETGFRVGMVDSSSKGKSLTFDITNKNIPQLSLISRAKLQDQTDAMLQMQLIVPSMKTDASITATLKNSEDLVLELKSDVKLPETNSVQAVIFKYGEDQAEVSLMSNMNSDIKMLQPYTEALQAWMELLMNEMMDQQVVKTDMKVRHIYTKALEAGNIWMDKIASDVPYVYTLKNSLAELEKPTMPDNLFMNIESKFRYQFNKDRMTFTLALPLGGKTSQELRIPPMLTTPHMSIPQMDLKLSPMEISIPTFTIPSDYDLTLPVMGMIELSGKVKSNYYNLEGMVSAGNNTVESPSYMANFKVMADSPMELLSFTSEGKMILFDIFTNVLANSF</sequence>
<keyword evidence="12" id="KW-0445">Lipid transport</keyword>